<reference evidence="2 3" key="1">
    <citation type="submission" date="2023-01" db="EMBL/GenBank/DDBJ databases">
        <title>Analysis of 21 Apiospora genomes using comparative genomics revels a genus with tremendous synthesis potential of carbohydrate active enzymes and secondary metabolites.</title>
        <authorList>
            <person name="Sorensen T."/>
        </authorList>
    </citation>
    <scope>NUCLEOTIDE SEQUENCE [LARGE SCALE GENOMIC DNA]</scope>
    <source>
        <strain evidence="2 3">CBS 114990</strain>
    </source>
</reference>
<gene>
    <name evidence="2" type="ORF">PG997_002820</name>
</gene>
<evidence type="ECO:0000313" key="2">
    <source>
        <dbReference type="EMBL" id="KAK8087859.1"/>
    </source>
</evidence>
<name>A0ABR1WXL0_9PEZI</name>
<organism evidence="2 3">
    <name type="scientific">Apiospora hydei</name>
    <dbReference type="NCBI Taxonomy" id="1337664"/>
    <lineage>
        <taxon>Eukaryota</taxon>
        <taxon>Fungi</taxon>
        <taxon>Dikarya</taxon>
        <taxon>Ascomycota</taxon>
        <taxon>Pezizomycotina</taxon>
        <taxon>Sordariomycetes</taxon>
        <taxon>Xylariomycetidae</taxon>
        <taxon>Amphisphaeriales</taxon>
        <taxon>Apiosporaceae</taxon>
        <taxon>Apiospora</taxon>
    </lineage>
</organism>
<dbReference type="EMBL" id="JAQQWN010000004">
    <property type="protein sequence ID" value="KAK8087859.1"/>
    <property type="molecule type" value="Genomic_DNA"/>
</dbReference>
<feature type="region of interest" description="Disordered" evidence="1">
    <location>
        <begin position="121"/>
        <end position="173"/>
    </location>
</feature>
<proteinExistence type="predicted"/>
<evidence type="ECO:0000313" key="3">
    <source>
        <dbReference type="Proteomes" id="UP001433268"/>
    </source>
</evidence>
<dbReference type="GeneID" id="92040195"/>
<dbReference type="Proteomes" id="UP001433268">
    <property type="component" value="Unassembled WGS sequence"/>
</dbReference>
<accession>A0ABR1WXL0</accession>
<sequence length="173" mass="18900">MASSSWNAWMGGSIGQSALVSFKWLVAVLNQGFGVSDSHRHCESAEVGGQEESSDELLVHHVGRNLFMRFSRFILRRSAPFHLQLAYEGAWGLGFSISSVDVLIDVTKTSACQSRLSDALQDENSSGGRITDGMTERARRCENPSHTPPITRPAILSPSSLDQRGPIRASNVR</sequence>
<keyword evidence="3" id="KW-1185">Reference proteome</keyword>
<comment type="caution">
    <text evidence="2">The sequence shown here is derived from an EMBL/GenBank/DDBJ whole genome shotgun (WGS) entry which is preliminary data.</text>
</comment>
<dbReference type="RefSeq" id="XP_066670753.1">
    <property type="nucleotide sequence ID" value="XM_066807135.1"/>
</dbReference>
<protein>
    <submittedName>
        <fullName evidence="2">Uncharacterized protein</fullName>
    </submittedName>
</protein>
<evidence type="ECO:0000256" key="1">
    <source>
        <dbReference type="SAM" id="MobiDB-lite"/>
    </source>
</evidence>
<feature type="compositionally biased region" description="Basic and acidic residues" evidence="1">
    <location>
        <begin position="134"/>
        <end position="143"/>
    </location>
</feature>